<feature type="transmembrane region" description="Helical" evidence="2">
    <location>
        <begin position="133"/>
        <end position="153"/>
    </location>
</feature>
<feature type="region of interest" description="Disordered" evidence="1">
    <location>
        <begin position="90"/>
        <end position="126"/>
    </location>
</feature>
<keyword evidence="2" id="KW-0472">Membrane</keyword>
<reference evidence="3 4" key="1">
    <citation type="submission" date="2019-10" db="EMBL/GenBank/DDBJ databases">
        <authorList>
            <person name="Karimi E."/>
        </authorList>
    </citation>
    <scope>NUCLEOTIDE SEQUENCE [LARGE SCALE GENOMIC DNA]</scope>
    <source>
        <strain evidence="3">Exiguobacterium sp. 9Y</strain>
    </source>
</reference>
<feature type="compositionally biased region" description="Basic and acidic residues" evidence="1">
    <location>
        <begin position="180"/>
        <end position="192"/>
    </location>
</feature>
<evidence type="ECO:0000313" key="4">
    <source>
        <dbReference type="Proteomes" id="UP000439752"/>
    </source>
</evidence>
<evidence type="ECO:0000256" key="2">
    <source>
        <dbReference type="SAM" id="Phobius"/>
    </source>
</evidence>
<dbReference type="Proteomes" id="UP000439752">
    <property type="component" value="Unassembled WGS sequence"/>
</dbReference>
<sequence length="385" mass="43275">MHRSLQALQYYTSHSEDDIIRLHERIRSSLASTESLTDTMIRLTGDAPLIPFKQDTVTVDEWQNFLAGKHHESLADFYGMLVARPILTEDGPLEHDEPETPATLSRSQRDDNSPRRQKTKTIAPPRPKRKLPWGWIALLILCFLLGAAGTYIYSNYFASPKSSAPDATIEQPVAVEESTADEKTDDKPETKPEANVLYINTRNSNIYRDEALTDVLYEADFGDGYRILEASDSISKVELTDELTGYIKNADTTKELSGDATADETLLTWVNDNLDTSFVTETLIDLIGKSSAELNSLYAAPDRTFSDDVNDYLFYGNHFFTLQNDRVIAIDWSEADVTNDKLATLAPLQLESDTSAFVTSNSYRLQRFAKDGTDFSRVRLAEQNL</sequence>
<protein>
    <submittedName>
        <fullName evidence="3">Uncharacterized protein</fullName>
    </submittedName>
</protein>
<keyword evidence="4" id="KW-1185">Reference proteome</keyword>
<feature type="region of interest" description="Disordered" evidence="1">
    <location>
        <begin position="163"/>
        <end position="192"/>
    </location>
</feature>
<dbReference type="EMBL" id="CABWKQ010000019">
    <property type="protein sequence ID" value="VWX35642.1"/>
    <property type="molecule type" value="Genomic_DNA"/>
</dbReference>
<organism evidence="3 4">
    <name type="scientific">Exiguobacterium oxidotolerans</name>
    <dbReference type="NCBI Taxonomy" id="223958"/>
    <lineage>
        <taxon>Bacteria</taxon>
        <taxon>Bacillati</taxon>
        <taxon>Bacillota</taxon>
        <taxon>Bacilli</taxon>
        <taxon>Bacillales</taxon>
        <taxon>Bacillales Family XII. Incertae Sedis</taxon>
        <taxon>Exiguobacterium</taxon>
    </lineage>
</organism>
<dbReference type="AlphaFoldDB" id="A0A653I9W6"/>
<accession>A0A653I9W6</accession>
<gene>
    <name evidence="3" type="ORF">EXIGUO9Y_260069</name>
</gene>
<keyword evidence="2" id="KW-1133">Transmembrane helix</keyword>
<name>A0A653I9W6_9BACL</name>
<keyword evidence="2" id="KW-0812">Transmembrane</keyword>
<proteinExistence type="predicted"/>
<dbReference type="RefSeq" id="WP_159173344.1">
    <property type="nucleotide sequence ID" value="NZ_LR732312.1"/>
</dbReference>
<evidence type="ECO:0000256" key="1">
    <source>
        <dbReference type="SAM" id="MobiDB-lite"/>
    </source>
</evidence>
<evidence type="ECO:0000313" key="3">
    <source>
        <dbReference type="EMBL" id="VWX35642.1"/>
    </source>
</evidence>